<dbReference type="AlphaFoldDB" id="A0A1G6HZ52"/>
<dbReference type="GO" id="GO:0032259">
    <property type="term" value="P:methylation"/>
    <property type="evidence" value="ECO:0007669"/>
    <property type="project" value="UniProtKB-KW"/>
</dbReference>
<gene>
    <name evidence="2" type="ORF">SAMN05216410_1243</name>
</gene>
<dbReference type="InterPro" id="IPR029068">
    <property type="entry name" value="Glyas_Bleomycin-R_OHBP_Dase"/>
</dbReference>
<dbReference type="InterPro" id="IPR009725">
    <property type="entry name" value="3_dmu_93_MTrfase"/>
</dbReference>
<protein>
    <submittedName>
        <fullName evidence="2">Glyoxalase superfamily enzyme, possibly 3-demethylubiquinone-9 3-methyltransferase</fullName>
    </submittedName>
</protein>
<organism evidence="2 3">
    <name type="scientific">Sanguibacter gelidistatuariae</name>
    <dbReference type="NCBI Taxonomy" id="1814289"/>
    <lineage>
        <taxon>Bacteria</taxon>
        <taxon>Bacillati</taxon>
        <taxon>Actinomycetota</taxon>
        <taxon>Actinomycetes</taxon>
        <taxon>Micrococcales</taxon>
        <taxon>Sanguibacteraceae</taxon>
        <taxon>Sanguibacter</taxon>
    </lineage>
</organism>
<keyword evidence="3" id="KW-1185">Reference proteome</keyword>
<sequence length="157" mass="16676">MNSIVPCLWFADQAEDAANLYVSIFKNSSIVNTSRYGEGAPVPAGTALMVDFILDGTRMQALNGGEDFPFTAAISLSVAAQDQEEVDHLWDSLIADGGEPGQCGWLKDKFGLSWQVVPSVLGTLMGGSDPVKGNRVMQALMGMTKLSVAELQAAYDG</sequence>
<dbReference type="GO" id="GO:0008168">
    <property type="term" value="F:methyltransferase activity"/>
    <property type="evidence" value="ECO:0007669"/>
    <property type="project" value="UniProtKB-KW"/>
</dbReference>
<dbReference type="PANTHER" id="PTHR33990:SF2">
    <property type="entry name" value="PHNB-LIKE DOMAIN-CONTAINING PROTEIN"/>
    <property type="match status" value="1"/>
</dbReference>
<name>A0A1G6HZ52_9MICO</name>
<keyword evidence="2" id="KW-0489">Methyltransferase</keyword>
<dbReference type="Pfam" id="PF06983">
    <property type="entry name" value="3-dmu-9_3-mt"/>
    <property type="match status" value="1"/>
</dbReference>
<accession>A0A1G6HZ52</accession>
<dbReference type="STRING" id="1814289.SAMN05216410_1243"/>
<dbReference type="InterPro" id="IPR028973">
    <property type="entry name" value="PhnB-like"/>
</dbReference>
<dbReference type="OrthoDB" id="9806473at2"/>
<dbReference type="SUPFAM" id="SSF54593">
    <property type="entry name" value="Glyoxalase/Bleomycin resistance protein/Dihydroxybiphenyl dioxygenase"/>
    <property type="match status" value="1"/>
</dbReference>
<dbReference type="PANTHER" id="PTHR33990">
    <property type="entry name" value="PROTEIN YJDN-RELATED"/>
    <property type="match status" value="1"/>
</dbReference>
<feature type="domain" description="PhnB-like" evidence="1">
    <location>
        <begin position="3"/>
        <end position="117"/>
    </location>
</feature>
<dbReference type="Proteomes" id="UP000199039">
    <property type="component" value="Unassembled WGS sequence"/>
</dbReference>
<evidence type="ECO:0000313" key="2">
    <source>
        <dbReference type="EMBL" id="SDB98756.1"/>
    </source>
</evidence>
<reference evidence="2 3" key="1">
    <citation type="submission" date="2016-09" db="EMBL/GenBank/DDBJ databases">
        <authorList>
            <person name="Capua I."/>
            <person name="De Benedictis P."/>
            <person name="Joannis T."/>
            <person name="Lombin L.H."/>
            <person name="Cattoli G."/>
        </authorList>
    </citation>
    <scope>NUCLEOTIDE SEQUENCE [LARGE SCALE GENOMIC DNA]</scope>
    <source>
        <strain evidence="2 3">ISLP-3</strain>
    </source>
</reference>
<evidence type="ECO:0000313" key="3">
    <source>
        <dbReference type="Proteomes" id="UP000199039"/>
    </source>
</evidence>
<dbReference type="CDD" id="cd06588">
    <property type="entry name" value="PhnB_like"/>
    <property type="match status" value="1"/>
</dbReference>
<keyword evidence="2" id="KW-0808">Transferase</keyword>
<proteinExistence type="predicted"/>
<evidence type="ECO:0000259" key="1">
    <source>
        <dbReference type="Pfam" id="PF06983"/>
    </source>
</evidence>
<dbReference type="RefSeq" id="WP_093181552.1">
    <property type="nucleotide sequence ID" value="NZ_FMYH01000001.1"/>
</dbReference>
<dbReference type="Gene3D" id="3.10.180.10">
    <property type="entry name" value="2,3-Dihydroxybiphenyl 1,2-Dioxygenase, domain 1"/>
    <property type="match status" value="1"/>
</dbReference>
<keyword evidence="2" id="KW-0830">Ubiquinone</keyword>
<dbReference type="PIRSF" id="PIRSF021700">
    <property type="entry name" value="3_dmu_93_MTrfase"/>
    <property type="match status" value="1"/>
</dbReference>
<dbReference type="EMBL" id="FMYH01000001">
    <property type="protein sequence ID" value="SDB98756.1"/>
    <property type="molecule type" value="Genomic_DNA"/>
</dbReference>